<dbReference type="EMBL" id="LYPC01000020">
    <property type="protein sequence ID" value="OCT14390.1"/>
    <property type="molecule type" value="Genomic_DNA"/>
</dbReference>
<name>A0A1C1A1S1_9BACL</name>
<evidence type="ECO:0000256" key="10">
    <source>
        <dbReference type="SAM" id="Coils"/>
    </source>
</evidence>
<dbReference type="InterPro" id="IPR013597">
    <property type="entry name" value="Mat_intron_G2"/>
</dbReference>
<dbReference type="PROSITE" id="PS50878">
    <property type="entry name" value="RT_POL"/>
    <property type="match status" value="1"/>
</dbReference>
<dbReference type="GO" id="GO:0003723">
    <property type="term" value="F:RNA binding"/>
    <property type="evidence" value="ECO:0007669"/>
    <property type="project" value="InterPro"/>
</dbReference>
<evidence type="ECO:0000313" key="13">
    <source>
        <dbReference type="Proteomes" id="UP000093309"/>
    </source>
</evidence>
<dbReference type="GO" id="GO:0003964">
    <property type="term" value="F:RNA-directed DNA polymerase activity"/>
    <property type="evidence" value="ECO:0007669"/>
    <property type="project" value="UniProtKB-KW"/>
</dbReference>
<dbReference type="EC" id="2.7.7.49" evidence="1"/>
<evidence type="ECO:0000256" key="9">
    <source>
        <dbReference type="ARBA" id="ARBA00048173"/>
    </source>
</evidence>
<accession>A0A1C1A1S1</accession>
<evidence type="ECO:0000256" key="8">
    <source>
        <dbReference type="ARBA" id="ARBA00034120"/>
    </source>
</evidence>
<dbReference type="InterPro" id="IPR043502">
    <property type="entry name" value="DNA/RNA_pol_sf"/>
</dbReference>
<dbReference type="OrthoDB" id="9793236at2"/>
<evidence type="ECO:0000256" key="1">
    <source>
        <dbReference type="ARBA" id="ARBA00012493"/>
    </source>
</evidence>
<dbReference type="PANTHER" id="PTHR34047">
    <property type="entry name" value="NUCLEAR INTRON MATURASE 1, MITOCHONDRIAL-RELATED"/>
    <property type="match status" value="1"/>
</dbReference>
<comment type="caution">
    <text evidence="12">The sequence shown here is derived from an EMBL/GenBank/DDBJ whole genome shotgun (WGS) entry which is preliminary data.</text>
</comment>
<feature type="coiled-coil region" evidence="10">
    <location>
        <begin position="229"/>
        <end position="256"/>
    </location>
</feature>
<keyword evidence="4" id="KW-0479">Metal-binding</keyword>
<dbReference type="InterPro" id="IPR000123">
    <property type="entry name" value="Reverse_transcriptase_msDNA"/>
</dbReference>
<dbReference type="STRING" id="512399.A8709_26630"/>
<comment type="catalytic activity">
    <reaction evidence="9">
        <text>DNA(n) + a 2'-deoxyribonucleoside 5'-triphosphate = DNA(n+1) + diphosphate</text>
        <dbReference type="Rhea" id="RHEA:22508"/>
        <dbReference type="Rhea" id="RHEA-COMP:17339"/>
        <dbReference type="Rhea" id="RHEA-COMP:17340"/>
        <dbReference type="ChEBI" id="CHEBI:33019"/>
        <dbReference type="ChEBI" id="CHEBI:61560"/>
        <dbReference type="ChEBI" id="CHEBI:173112"/>
        <dbReference type="EC" id="2.7.7.49"/>
    </reaction>
</comment>
<keyword evidence="2" id="KW-0808">Transferase</keyword>
<keyword evidence="5" id="KW-0460">Magnesium</keyword>
<proteinExistence type="inferred from homology"/>
<keyword evidence="6 12" id="KW-0695">RNA-directed DNA polymerase</keyword>
<dbReference type="Pfam" id="PF08388">
    <property type="entry name" value="GIIM"/>
    <property type="match status" value="1"/>
</dbReference>
<evidence type="ECO:0000256" key="3">
    <source>
        <dbReference type="ARBA" id="ARBA00022695"/>
    </source>
</evidence>
<dbReference type="CDD" id="cd01651">
    <property type="entry name" value="RT_G2_intron"/>
    <property type="match status" value="1"/>
</dbReference>
<dbReference type="InterPro" id="IPR000477">
    <property type="entry name" value="RT_dom"/>
</dbReference>
<organism evidence="12 13">
    <name type="scientific">Paenibacillus pectinilyticus</name>
    <dbReference type="NCBI Taxonomy" id="512399"/>
    <lineage>
        <taxon>Bacteria</taxon>
        <taxon>Bacillati</taxon>
        <taxon>Bacillota</taxon>
        <taxon>Bacilli</taxon>
        <taxon>Bacillales</taxon>
        <taxon>Paenibacillaceae</taxon>
        <taxon>Paenibacillus</taxon>
    </lineage>
</organism>
<dbReference type="RefSeq" id="WP_065853242.1">
    <property type="nucleotide sequence ID" value="NZ_LYPC01000020.1"/>
</dbReference>
<evidence type="ECO:0000256" key="7">
    <source>
        <dbReference type="ARBA" id="ARBA00023118"/>
    </source>
</evidence>
<keyword evidence="7" id="KW-0051">Antiviral defense</keyword>
<dbReference type="Pfam" id="PF00078">
    <property type="entry name" value="RVT_1"/>
    <property type="match status" value="1"/>
</dbReference>
<dbReference type="AlphaFoldDB" id="A0A1C1A1S1"/>
<dbReference type="Gene3D" id="3.30.70.270">
    <property type="match status" value="1"/>
</dbReference>
<protein>
    <recommendedName>
        <fullName evidence="1">RNA-directed DNA polymerase</fullName>
        <ecNumber evidence="1">2.7.7.49</ecNumber>
    </recommendedName>
</protein>
<evidence type="ECO:0000256" key="2">
    <source>
        <dbReference type="ARBA" id="ARBA00022679"/>
    </source>
</evidence>
<dbReference type="GO" id="GO:0046872">
    <property type="term" value="F:metal ion binding"/>
    <property type="evidence" value="ECO:0007669"/>
    <property type="project" value="UniProtKB-KW"/>
</dbReference>
<sequence>MDKTKSYEISKHTVWEAYERVKANKGAAGVDEESIQKFEVNHKANLFKIWNRMSSGSYFPPPVKAVEIPKKNGGVRILGIPTVSDRIAQMTVKLIFEPMVESIFHHDSYGYRPGKSAIDAVRVTRTRCWRNDWVLEFDIKGLFDNIDHGLLMKAVKKHTDCVWIILYIERWLRAPFQMKNGDIVERNSGTPQGGVISPVLANLFMHYTFDKWMGIQHPHNSWARYADDAVIHCRTKEEAERLLEQLRNRFNACKLELHPDKTRIVYCKDDDRKGEHSEIKFDFLGYTFRPRRSKNRFGKYFINFTPAVSNKACKVMRQTIRGWRMHLKSDVAIDDLSRMFNASIRGWINYYGHFYKSQLYPVLCHMNDALIHWARRKYKKLERHKTRAINWMGRLAKNLPKLFAHWQMGILPAIG</sequence>
<keyword evidence="10" id="KW-0175">Coiled coil</keyword>
<comment type="similarity">
    <text evidence="8">Belongs to the bacterial reverse transcriptase family.</text>
</comment>
<reference evidence="13" key="1">
    <citation type="submission" date="2016-05" db="EMBL/GenBank/DDBJ databases">
        <title>Paenibacillus oryzae. sp. nov., isolated from the rice root.</title>
        <authorList>
            <person name="Zhang J."/>
            <person name="Zhang X."/>
        </authorList>
    </citation>
    <scope>NUCLEOTIDE SEQUENCE [LARGE SCALE GENOMIC DNA]</scope>
    <source>
        <strain evidence="13">KCTC13222</strain>
    </source>
</reference>
<dbReference type="GO" id="GO:0051607">
    <property type="term" value="P:defense response to virus"/>
    <property type="evidence" value="ECO:0007669"/>
    <property type="project" value="UniProtKB-KW"/>
</dbReference>
<dbReference type="Proteomes" id="UP000093309">
    <property type="component" value="Unassembled WGS sequence"/>
</dbReference>
<evidence type="ECO:0000256" key="6">
    <source>
        <dbReference type="ARBA" id="ARBA00022918"/>
    </source>
</evidence>
<dbReference type="PRINTS" id="PR00866">
    <property type="entry name" value="RNADNAPOLMS"/>
</dbReference>
<keyword evidence="13" id="KW-1185">Reference proteome</keyword>
<evidence type="ECO:0000313" key="12">
    <source>
        <dbReference type="EMBL" id="OCT14390.1"/>
    </source>
</evidence>
<evidence type="ECO:0000256" key="5">
    <source>
        <dbReference type="ARBA" id="ARBA00022842"/>
    </source>
</evidence>
<dbReference type="InterPro" id="IPR051083">
    <property type="entry name" value="GrpII_Intron_Splice-Mob/Def"/>
</dbReference>
<dbReference type="SUPFAM" id="SSF56672">
    <property type="entry name" value="DNA/RNA polymerases"/>
    <property type="match status" value="1"/>
</dbReference>
<keyword evidence="3" id="KW-0548">Nucleotidyltransferase</keyword>
<dbReference type="NCBIfam" id="TIGR04416">
    <property type="entry name" value="group_II_RT_mat"/>
    <property type="match status" value="1"/>
</dbReference>
<evidence type="ECO:0000256" key="4">
    <source>
        <dbReference type="ARBA" id="ARBA00022723"/>
    </source>
</evidence>
<dbReference type="InterPro" id="IPR043128">
    <property type="entry name" value="Rev_trsase/Diguanyl_cyclase"/>
</dbReference>
<feature type="domain" description="Reverse transcriptase" evidence="11">
    <location>
        <begin position="49"/>
        <end position="288"/>
    </location>
</feature>
<gene>
    <name evidence="12" type="ORF">A8709_26630</name>
</gene>
<evidence type="ECO:0000259" key="11">
    <source>
        <dbReference type="PROSITE" id="PS50878"/>
    </source>
</evidence>
<dbReference type="InterPro" id="IPR030931">
    <property type="entry name" value="Group_II_RT_mat"/>
</dbReference>
<dbReference type="PANTHER" id="PTHR34047:SF3">
    <property type="entry name" value="BLR2052 PROTEIN"/>
    <property type="match status" value="1"/>
</dbReference>